<evidence type="ECO:0000313" key="4">
    <source>
        <dbReference type="Proteomes" id="UP000244855"/>
    </source>
</evidence>
<proteinExistence type="predicted"/>
<sequence>MLNEHTSNGMSDYSLIPSSSTPGNKAKFETLPAELLLKIFGYLRVDDDKVNLRYEKEEAMANLARVSVVSHALHSPAQLVLYRSPYLAMCKVNIPKSPVQQFARTLLEAPSLFTKIQSLKIDITINVRGEDYFKDSQELMHKCKARLEEIGQGHPRDWYEKYLPDLTEAHFVAVIFALIPPVRTLAIDVLDIDGKIVRDLSCTAMLLLYWGLRLITTLDEGEMKWRGHEIPAFQKLHCLSFGSLDLSAGFAGIQSLRTVHIRGSPNRHDSFLQPLNANTDIRTRWLRRGWINTNVTKVKLCSSTRILDDSNDGLYAQAVMDHFLQQFPGTRHLEVTLLTIMCNSHGGFQNLLSRIRRIDSNLESLTIKTKGGCYLKDQHHSWLPHHFHAKSLTRFTKLKSLTAPQDFFFGRISTDEDIAALRFQEVLPKSLECLEMTQICSGWSGNLLDIWLRRLTSHLQNFPNSLRKIVLRISHQSNVTNFAGVDDRIRKRALETRGKSMADDHENEKPGNYLKTDWIDIANYYTGSRKLMRKCIARLNEIGQTPPDDWYKGTNLTINFQRAPAISRAMEVLYELRLTHIGKGGIESRAHEVPSFRGLENLQFGWFDLSPGFAGLQTLRTVHICATTYFSTTVILDKTLATLEYTLSYSIPGVMPTSGN</sequence>
<reference evidence="3 4" key="1">
    <citation type="journal article" date="2018" name="Sci. Rep.">
        <title>Comparative genomics provides insights into the lifestyle and reveals functional heterogeneity of dark septate endophytic fungi.</title>
        <authorList>
            <person name="Knapp D.G."/>
            <person name="Nemeth J.B."/>
            <person name="Barry K."/>
            <person name="Hainaut M."/>
            <person name="Henrissat B."/>
            <person name="Johnson J."/>
            <person name="Kuo A."/>
            <person name="Lim J.H.P."/>
            <person name="Lipzen A."/>
            <person name="Nolan M."/>
            <person name="Ohm R.A."/>
            <person name="Tamas L."/>
            <person name="Grigoriev I.V."/>
            <person name="Spatafora J.W."/>
            <person name="Nagy L.G."/>
            <person name="Kovacs G.M."/>
        </authorList>
    </citation>
    <scope>NUCLEOTIDE SEQUENCE [LARGE SCALE GENOMIC DNA]</scope>
    <source>
        <strain evidence="3 4">DSE2036</strain>
    </source>
</reference>
<dbReference type="InterPro" id="IPR001810">
    <property type="entry name" value="F-box_dom"/>
</dbReference>
<dbReference type="Proteomes" id="UP000244855">
    <property type="component" value="Unassembled WGS sequence"/>
</dbReference>
<feature type="region of interest" description="Disordered" evidence="1">
    <location>
        <begin position="1"/>
        <end position="22"/>
    </location>
</feature>
<evidence type="ECO:0000259" key="2">
    <source>
        <dbReference type="Pfam" id="PF12937"/>
    </source>
</evidence>
<feature type="domain" description="F-box" evidence="2">
    <location>
        <begin position="28"/>
        <end position="87"/>
    </location>
</feature>
<evidence type="ECO:0000313" key="3">
    <source>
        <dbReference type="EMBL" id="PVI01563.1"/>
    </source>
</evidence>
<keyword evidence="4" id="KW-1185">Reference proteome</keyword>
<evidence type="ECO:0000256" key="1">
    <source>
        <dbReference type="SAM" id="MobiDB-lite"/>
    </source>
</evidence>
<protein>
    <recommendedName>
        <fullName evidence="2">F-box domain-containing protein</fullName>
    </recommendedName>
</protein>
<dbReference type="AlphaFoldDB" id="A0A2V1DTF6"/>
<dbReference type="OrthoDB" id="3800724at2759"/>
<name>A0A2V1DTF6_9PLEO</name>
<dbReference type="EMBL" id="KZ805356">
    <property type="protein sequence ID" value="PVI01563.1"/>
    <property type="molecule type" value="Genomic_DNA"/>
</dbReference>
<dbReference type="Pfam" id="PF12937">
    <property type="entry name" value="F-box-like"/>
    <property type="match status" value="1"/>
</dbReference>
<gene>
    <name evidence="3" type="ORF">DM02DRAFT_627602</name>
</gene>
<organism evidence="3 4">
    <name type="scientific">Periconia macrospinosa</name>
    <dbReference type="NCBI Taxonomy" id="97972"/>
    <lineage>
        <taxon>Eukaryota</taxon>
        <taxon>Fungi</taxon>
        <taxon>Dikarya</taxon>
        <taxon>Ascomycota</taxon>
        <taxon>Pezizomycotina</taxon>
        <taxon>Dothideomycetes</taxon>
        <taxon>Pleosporomycetidae</taxon>
        <taxon>Pleosporales</taxon>
        <taxon>Massarineae</taxon>
        <taxon>Periconiaceae</taxon>
        <taxon>Periconia</taxon>
    </lineage>
</organism>
<accession>A0A2V1DTF6</accession>